<dbReference type="Pfam" id="PF20721">
    <property type="entry name" value="C19orf12"/>
    <property type="match status" value="1"/>
</dbReference>
<comment type="caution">
    <text evidence="1">The sequence shown here is derived from an EMBL/GenBank/DDBJ whole genome shotgun (WGS) entry which is preliminary data.</text>
</comment>
<sequence length="216" mass="23310">IAGGSPRQETGGAANRVCLTAEPVFDNMTVIPVQGRVAGVQYYLPDRRHTDVPCAVCHTARSASFMVPGTNSYLVNVHLLAAISVAGMEFISYYDHLMEILTGIPELQRTGTGMLTQASSFFGGALLGETFGGPGGAAIGGFIGGVVGYMFTDFYDPLIKGLRQLTSDEKREVVNRVQEHVGSEAEESLSTYVATETGRVDLIKLLRKFKRDKKDQ</sequence>
<reference evidence="1 2" key="1">
    <citation type="journal article" date="2023" name="Sci. Data">
        <title>Genome assembly of the Korean intertidal mud-creeper Batillaria attramentaria.</title>
        <authorList>
            <person name="Patra A.K."/>
            <person name="Ho P.T."/>
            <person name="Jun S."/>
            <person name="Lee S.J."/>
            <person name="Kim Y."/>
            <person name="Won Y.J."/>
        </authorList>
    </citation>
    <scope>NUCLEOTIDE SEQUENCE [LARGE SCALE GENOMIC DNA]</scope>
    <source>
        <strain evidence="1">Wonlab-2016</strain>
    </source>
</reference>
<gene>
    <name evidence="1" type="ORF">BaRGS_00015250</name>
</gene>
<evidence type="ECO:0000313" key="1">
    <source>
        <dbReference type="EMBL" id="KAK7493539.1"/>
    </source>
</evidence>
<dbReference type="InterPro" id="IPR033369">
    <property type="entry name" value="C19orf12"/>
</dbReference>
<dbReference type="EMBL" id="JACVVK020000092">
    <property type="protein sequence ID" value="KAK7493539.1"/>
    <property type="molecule type" value="Genomic_DNA"/>
</dbReference>
<organism evidence="1 2">
    <name type="scientific">Batillaria attramentaria</name>
    <dbReference type="NCBI Taxonomy" id="370345"/>
    <lineage>
        <taxon>Eukaryota</taxon>
        <taxon>Metazoa</taxon>
        <taxon>Spiralia</taxon>
        <taxon>Lophotrochozoa</taxon>
        <taxon>Mollusca</taxon>
        <taxon>Gastropoda</taxon>
        <taxon>Caenogastropoda</taxon>
        <taxon>Sorbeoconcha</taxon>
        <taxon>Cerithioidea</taxon>
        <taxon>Batillariidae</taxon>
        <taxon>Batillaria</taxon>
    </lineage>
</organism>
<name>A0ABD0L334_9CAEN</name>
<accession>A0ABD0L334</accession>
<protein>
    <submittedName>
        <fullName evidence="1">Uncharacterized protein</fullName>
    </submittedName>
</protein>
<keyword evidence="2" id="KW-1185">Reference proteome</keyword>
<evidence type="ECO:0000313" key="2">
    <source>
        <dbReference type="Proteomes" id="UP001519460"/>
    </source>
</evidence>
<feature type="non-terminal residue" evidence="1">
    <location>
        <position position="1"/>
    </location>
</feature>
<proteinExistence type="predicted"/>
<dbReference type="AlphaFoldDB" id="A0ABD0L334"/>
<dbReference type="Proteomes" id="UP001519460">
    <property type="component" value="Unassembled WGS sequence"/>
</dbReference>